<name>A0A8S5V490_9CAUD</name>
<evidence type="ECO:0000313" key="1">
    <source>
        <dbReference type="EMBL" id="DAG01510.1"/>
    </source>
</evidence>
<protein>
    <submittedName>
        <fullName evidence="1">Uncharacterized protein</fullName>
    </submittedName>
</protein>
<sequence>MNPLIMGTGQNQKFGQNDQLLSCPIWVRKI</sequence>
<organism evidence="1">
    <name type="scientific">Myoviridae sp. ct8iP21</name>
    <dbReference type="NCBI Taxonomy" id="2825041"/>
    <lineage>
        <taxon>Viruses</taxon>
        <taxon>Duplodnaviria</taxon>
        <taxon>Heunggongvirae</taxon>
        <taxon>Uroviricota</taxon>
        <taxon>Caudoviricetes</taxon>
    </lineage>
</organism>
<dbReference type="EMBL" id="BK016193">
    <property type="protein sequence ID" value="DAG01510.1"/>
    <property type="molecule type" value="Genomic_DNA"/>
</dbReference>
<accession>A0A8S5V490</accession>
<proteinExistence type="predicted"/>
<reference evidence="1" key="1">
    <citation type="journal article" date="2021" name="Proc. Natl. Acad. Sci. U.S.A.">
        <title>A Catalog of Tens of Thousands of Viruses from Human Metagenomes Reveals Hidden Associations with Chronic Diseases.</title>
        <authorList>
            <person name="Tisza M.J."/>
            <person name="Buck C.B."/>
        </authorList>
    </citation>
    <scope>NUCLEOTIDE SEQUENCE</scope>
    <source>
        <strain evidence="1">Ct8iP21</strain>
    </source>
</reference>